<feature type="domain" description="Transglutaminase-like" evidence="1">
    <location>
        <begin position="105"/>
        <end position="205"/>
    </location>
</feature>
<gene>
    <name evidence="2" type="ORF">H8S02_03115</name>
</gene>
<name>A0ABR7GKU7_9FIRM</name>
<evidence type="ECO:0000313" key="2">
    <source>
        <dbReference type="EMBL" id="MBC5694943.1"/>
    </source>
</evidence>
<evidence type="ECO:0000313" key="3">
    <source>
        <dbReference type="Proteomes" id="UP000641741"/>
    </source>
</evidence>
<dbReference type="InterPro" id="IPR038765">
    <property type="entry name" value="Papain-like_cys_pep_sf"/>
</dbReference>
<dbReference type="SUPFAM" id="SSF54001">
    <property type="entry name" value="Cysteine proteinases"/>
    <property type="match status" value="1"/>
</dbReference>
<protein>
    <recommendedName>
        <fullName evidence="1">Transglutaminase-like domain-containing protein</fullName>
    </recommendedName>
</protein>
<dbReference type="RefSeq" id="WP_186969258.1">
    <property type="nucleotide sequence ID" value="NZ_JACOPK010000002.1"/>
</dbReference>
<reference evidence="2 3" key="1">
    <citation type="submission" date="2020-08" db="EMBL/GenBank/DDBJ databases">
        <title>Genome public.</title>
        <authorList>
            <person name="Liu C."/>
            <person name="Sun Q."/>
        </authorList>
    </citation>
    <scope>NUCLEOTIDE SEQUENCE [LARGE SCALE GENOMIC DNA]</scope>
    <source>
        <strain evidence="2 3">M2</strain>
    </source>
</reference>
<dbReference type="EMBL" id="JACOPK010000002">
    <property type="protein sequence ID" value="MBC5694943.1"/>
    <property type="molecule type" value="Genomic_DNA"/>
</dbReference>
<comment type="caution">
    <text evidence="2">The sequence shown here is derived from an EMBL/GenBank/DDBJ whole genome shotgun (WGS) entry which is preliminary data.</text>
</comment>
<accession>A0ABR7GKU7</accession>
<dbReference type="InterPro" id="IPR002931">
    <property type="entry name" value="Transglutaminase-like"/>
</dbReference>
<proteinExistence type="predicted"/>
<dbReference type="Gene3D" id="3.10.620.30">
    <property type="match status" value="1"/>
</dbReference>
<dbReference type="InterPro" id="IPR052557">
    <property type="entry name" value="CAP/Cytokinesis_protein"/>
</dbReference>
<evidence type="ECO:0000259" key="1">
    <source>
        <dbReference type="Pfam" id="PF01841"/>
    </source>
</evidence>
<dbReference type="Proteomes" id="UP000641741">
    <property type="component" value="Unassembled WGS sequence"/>
</dbReference>
<sequence length="278" mass="31130">MRRTVWALLLCLLAVSAGLVWYPYLSAERVSTPFEAAELLQQAGEEPVRFRSSEVDPDTVYRALEARWPYAFALHATVRANKTTDLRVEVSRPGRQAQAKAYAAALAADCITEDMTAEQKLRALHDALVRMCEYDVDTEQQEQPDGSTAPFSADGALLDHRAVCAGYGRAYAMLCDAAGIPAVYVASEQMNHGWNAVRLDGRTWFIDCTFDDPVPDRGQYVSEEFFLVNAAQLAETHEWDRVFCEQALDSLGEERVPKAENGPENLFKNFLKFFSKKC</sequence>
<dbReference type="PANTHER" id="PTHR46333:SF2">
    <property type="entry name" value="CYTOKINESIS PROTEIN 3"/>
    <property type="match status" value="1"/>
</dbReference>
<organism evidence="2 3">
    <name type="scientific">Agathobaculum hominis</name>
    <dbReference type="NCBI Taxonomy" id="2763014"/>
    <lineage>
        <taxon>Bacteria</taxon>
        <taxon>Bacillati</taxon>
        <taxon>Bacillota</taxon>
        <taxon>Clostridia</taxon>
        <taxon>Eubacteriales</taxon>
        <taxon>Butyricicoccaceae</taxon>
        <taxon>Agathobaculum</taxon>
    </lineage>
</organism>
<dbReference type="Pfam" id="PF01841">
    <property type="entry name" value="Transglut_core"/>
    <property type="match status" value="1"/>
</dbReference>
<keyword evidence="3" id="KW-1185">Reference proteome</keyword>
<dbReference type="PANTHER" id="PTHR46333">
    <property type="entry name" value="CYTOKINESIS PROTEIN 3"/>
    <property type="match status" value="1"/>
</dbReference>